<dbReference type="GO" id="GO:0046872">
    <property type="term" value="F:metal ion binding"/>
    <property type="evidence" value="ECO:0007669"/>
    <property type="project" value="UniProtKB-KW"/>
</dbReference>
<dbReference type="InterPro" id="IPR051198">
    <property type="entry name" value="BchE-like"/>
</dbReference>
<evidence type="ECO:0000256" key="1">
    <source>
        <dbReference type="ARBA" id="ARBA00001966"/>
    </source>
</evidence>
<name>A0A0F9LF57_9ZZZZ</name>
<accession>A0A0F9LF57</accession>
<dbReference type="GO" id="GO:0051536">
    <property type="term" value="F:iron-sulfur cluster binding"/>
    <property type="evidence" value="ECO:0007669"/>
    <property type="project" value="UniProtKB-KW"/>
</dbReference>
<evidence type="ECO:0000256" key="5">
    <source>
        <dbReference type="ARBA" id="ARBA00023014"/>
    </source>
</evidence>
<dbReference type="InterPro" id="IPR006638">
    <property type="entry name" value="Elp3/MiaA/NifB-like_rSAM"/>
</dbReference>
<dbReference type="InterPro" id="IPR058240">
    <property type="entry name" value="rSAM_sf"/>
</dbReference>
<keyword evidence="5" id="KW-0411">Iron-sulfur</keyword>
<comment type="caution">
    <text evidence="7">The sequence shown here is derived from an EMBL/GenBank/DDBJ whole genome shotgun (WGS) entry which is preliminary data.</text>
</comment>
<dbReference type="EMBL" id="LAZR01007347">
    <property type="protein sequence ID" value="KKM85836.1"/>
    <property type="molecule type" value="Genomic_DNA"/>
</dbReference>
<organism evidence="7">
    <name type="scientific">marine sediment metagenome</name>
    <dbReference type="NCBI Taxonomy" id="412755"/>
    <lineage>
        <taxon>unclassified sequences</taxon>
        <taxon>metagenomes</taxon>
        <taxon>ecological metagenomes</taxon>
    </lineage>
</organism>
<feature type="domain" description="Elp3/MiaA/NifB-like radical SAM core" evidence="6">
    <location>
        <begin position="12"/>
        <end position="210"/>
    </location>
</feature>
<evidence type="ECO:0000313" key="7">
    <source>
        <dbReference type="EMBL" id="KKM85836.1"/>
    </source>
</evidence>
<evidence type="ECO:0000259" key="6">
    <source>
        <dbReference type="SMART" id="SM00729"/>
    </source>
</evidence>
<dbReference type="AlphaFoldDB" id="A0A0F9LF57"/>
<reference evidence="7" key="1">
    <citation type="journal article" date="2015" name="Nature">
        <title>Complex archaea that bridge the gap between prokaryotes and eukaryotes.</title>
        <authorList>
            <person name="Spang A."/>
            <person name="Saw J.H."/>
            <person name="Jorgensen S.L."/>
            <person name="Zaremba-Niedzwiedzka K."/>
            <person name="Martijn J."/>
            <person name="Lind A.E."/>
            <person name="van Eijk R."/>
            <person name="Schleper C."/>
            <person name="Guy L."/>
            <person name="Ettema T.J."/>
        </authorList>
    </citation>
    <scope>NUCLEOTIDE SEQUENCE</scope>
</reference>
<dbReference type="SFLD" id="SFLDG01082">
    <property type="entry name" value="B12-binding_domain_containing"/>
    <property type="match status" value="1"/>
</dbReference>
<dbReference type="GO" id="GO:0003824">
    <property type="term" value="F:catalytic activity"/>
    <property type="evidence" value="ECO:0007669"/>
    <property type="project" value="InterPro"/>
</dbReference>
<keyword evidence="3" id="KW-0479">Metal-binding</keyword>
<dbReference type="SMART" id="SM00729">
    <property type="entry name" value="Elp3"/>
    <property type="match status" value="1"/>
</dbReference>
<evidence type="ECO:0000256" key="3">
    <source>
        <dbReference type="ARBA" id="ARBA00022723"/>
    </source>
</evidence>
<evidence type="ECO:0000256" key="4">
    <source>
        <dbReference type="ARBA" id="ARBA00023004"/>
    </source>
</evidence>
<evidence type="ECO:0000256" key="2">
    <source>
        <dbReference type="ARBA" id="ARBA00022691"/>
    </source>
</evidence>
<dbReference type="InterPro" id="IPR013785">
    <property type="entry name" value="Aldolase_TIM"/>
</dbReference>
<dbReference type="SUPFAM" id="SSF102114">
    <property type="entry name" value="Radical SAM enzymes"/>
    <property type="match status" value="1"/>
</dbReference>
<comment type="cofactor">
    <cofactor evidence="1">
        <name>[4Fe-4S] cluster</name>
        <dbReference type="ChEBI" id="CHEBI:49883"/>
    </cofactor>
</comment>
<dbReference type="Gene3D" id="3.20.20.70">
    <property type="entry name" value="Aldolase class I"/>
    <property type="match status" value="1"/>
</dbReference>
<keyword evidence="2" id="KW-0949">S-adenosyl-L-methionine</keyword>
<dbReference type="PANTHER" id="PTHR43409">
    <property type="entry name" value="ANAEROBIC MAGNESIUM-PROTOPORPHYRIN IX MONOMETHYL ESTER CYCLASE-RELATED"/>
    <property type="match status" value="1"/>
</dbReference>
<keyword evidence="4" id="KW-0408">Iron</keyword>
<dbReference type="GO" id="GO:0005829">
    <property type="term" value="C:cytosol"/>
    <property type="evidence" value="ECO:0007669"/>
    <property type="project" value="TreeGrafter"/>
</dbReference>
<proteinExistence type="predicted"/>
<dbReference type="SFLD" id="SFLDS00029">
    <property type="entry name" value="Radical_SAM"/>
    <property type="match status" value="1"/>
</dbReference>
<dbReference type="Pfam" id="PF04055">
    <property type="entry name" value="Radical_SAM"/>
    <property type="match status" value="1"/>
</dbReference>
<gene>
    <name evidence="7" type="ORF">LCGC14_1285070</name>
</gene>
<protein>
    <recommendedName>
        <fullName evidence="6">Elp3/MiaA/NifB-like radical SAM core domain-containing protein</fullName>
    </recommendedName>
</protein>
<dbReference type="InterPro" id="IPR007197">
    <property type="entry name" value="rSAM"/>
</dbReference>
<dbReference type="PANTHER" id="PTHR43409:SF16">
    <property type="entry name" value="SLR0320 PROTEIN"/>
    <property type="match status" value="1"/>
</dbReference>
<sequence length="254" mass="29799">MNYQQYIANNGIVGFSTHSGCQNQCPYCIEANTKVTFKKITNTMEEIVNLVNLGYTHSHLCDCEFNQDLDYSIEFCEIFTKKSLALKWTLYMKPYPYNEKLFQLLHESNAYLITLSVDSDKRIQNLNNYSYDDLAKIINYCNYLQIELAIDMLTGYPYESIDSTREMLDFFKKNSPKTVGISFYYRLYKNTVLGELIRKDPNLHKYLTKQYSTEENFLEPTFFCQYDQKILEDLIADDGLFRIAGIETGVNYQL</sequence>